<keyword evidence="1" id="KW-1133">Transmembrane helix</keyword>
<dbReference type="EMBL" id="JACAZI010000001">
    <property type="protein sequence ID" value="KAF7372198.1"/>
    <property type="molecule type" value="Genomic_DNA"/>
</dbReference>
<dbReference type="Proteomes" id="UP000620124">
    <property type="component" value="Unassembled WGS sequence"/>
</dbReference>
<evidence type="ECO:0000313" key="3">
    <source>
        <dbReference type="Proteomes" id="UP000620124"/>
    </source>
</evidence>
<sequence length="118" mass="13185">MSSGGRFQRRGERIRVLVACGNAGVCALVPPDARVVAGRGPRRGLVAVRVPVAFGLCVVYALEFPVGARDPARPRARRQPPSGEEFFERAINVRRRWTSSRIPRRKGKFGEYHPLSRY</sequence>
<proteinExistence type="predicted"/>
<organism evidence="2 3">
    <name type="scientific">Mycena venus</name>
    <dbReference type="NCBI Taxonomy" id="2733690"/>
    <lineage>
        <taxon>Eukaryota</taxon>
        <taxon>Fungi</taxon>
        <taxon>Dikarya</taxon>
        <taxon>Basidiomycota</taxon>
        <taxon>Agaricomycotina</taxon>
        <taxon>Agaricomycetes</taxon>
        <taxon>Agaricomycetidae</taxon>
        <taxon>Agaricales</taxon>
        <taxon>Marasmiineae</taxon>
        <taxon>Mycenaceae</taxon>
        <taxon>Mycena</taxon>
    </lineage>
</organism>
<keyword evidence="3" id="KW-1185">Reference proteome</keyword>
<evidence type="ECO:0000313" key="2">
    <source>
        <dbReference type="EMBL" id="KAF7372198.1"/>
    </source>
</evidence>
<comment type="caution">
    <text evidence="2">The sequence shown here is derived from an EMBL/GenBank/DDBJ whole genome shotgun (WGS) entry which is preliminary data.</text>
</comment>
<feature type="transmembrane region" description="Helical" evidence="1">
    <location>
        <begin position="50"/>
        <end position="68"/>
    </location>
</feature>
<name>A0A8H6Z420_9AGAR</name>
<protein>
    <submittedName>
        <fullName evidence="2">Uncharacterized protein</fullName>
    </submittedName>
</protein>
<keyword evidence="1" id="KW-0812">Transmembrane</keyword>
<evidence type="ECO:0000256" key="1">
    <source>
        <dbReference type="SAM" id="Phobius"/>
    </source>
</evidence>
<dbReference type="AlphaFoldDB" id="A0A8H6Z420"/>
<accession>A0A8H6Z420</accession>
<keyword evidence="1" id="KW-0472">Membrane</keyword>
<gene>
    <name evidence="2" type="ORF">MVEN_00079100</name>
</gene>
<reference evidence="2" key="1">
    <citation type="submission" date="2020-05" db="EMBL/GenBank/DDBJ databases">
        <title>Mycena genomes resolve the evolution of fungal bioluminescence.</title>
        <authorList>
            <person name="Tsai I.J."/>
        </authorList>
    </citation>
    <scope>NUCLEOTIDE SEQUENCE</scope>
    <source>
        <strain evidence="2">CCC161011</strain>
    </source>
</reference>